<feature type="transmembrane region" description="Helical" evidence="1">
    <location>
        <begin position="102"/>
        <end position="123"/>
    </location>
</feature>
<evidence type="ECO:0000313" key="3">
    <source>
        <dbReference type="Proteomes" id="UP001239213"/>
    </source>
</evidence>
<dbReference type="EMBL" id="MPDP01000112">
    <property type="protein sequence ID" value="KAK1480114.1"/>
    <property type="molecule type" value="Genomic_DNA"/>
</dbReference>
<feature type="transmembrane region" description="Helical" evidence="1">
    <location>
        <begin position="75"/>
        <end position="96"/>
    </location>
</feature>
<dbReference type="AlphaFoldDB" id="A0AAI9VGH3"/>
<keyword evidence="1" id="KW-1133">Transmembrane helix</keyword>
<gene>
    <name evidence="2" type="ORF">CCUS01_00670</name>
</gene>
<evidence type="ECO:0000256" key="1">
    <source>
        <dbReference type="SAM" id="Phobius"/>
    </source>
</evidence>
<protein>
    <submittedName>
        <fullName evidence="2">Uncharacterized protein</fullName>
    </submittedName>
</protein>
<keyword evidence="1" id="KW-0472">Membrane</keyword>
<organism evidence="2 3">
    <name type="scientific">Colletotrichum cuscutae</name>
    <dbReference type="NCBI Taxonomy" id="1209917"/>
    <lineage>
        <taxon>Eukaryota</taxon>
        <taxon>Fungi</taxon>
        <taxon>Dikarya</taxon>
        <taxon>Ascomycota</taxon>
        <taxon>Pezizomycotina</taxon>
        <taxon>Sordariomycetes</taxon>
        <taxon>Hypocreomycetidae</taxon>
        <taxon>Glomerellales</taxon>
        <taxon>Glomerellaceae</taxon>
        <taxon>Colletotrichum</taxon>
        <taxon>Colletotrichum acutatum species complex</taxon>
    </lineage>
</organism>
<accession>A0AAI9VGH3</accession>
<comment type="caution">
    <text evidence="2">The sequence shown here is derived from an EMBL/GenBank/DDBJ whole genome shotgun (WGS) entry which is preliminary data.</text>
</comment>
<keyword evidence="3" id="KW-1185">Reference proteome</keyword>
<name>A0AAI9VGH3_9PEZI</name>
<evidence type="ECO:0000313" key="2">
    <source>
        <dbReference type="EMBL" id="KAK1480114.1"/>
    </source>
</evidence>
<feature type="transmembrane region" description="Helical" evidence="1">
    <location>
        <begin position="34"/>
        <end position="63"/>
    </location>
</feature>
<dbReference type="Proteomes" id="UP001239213">
    <property type="component" value="Unassembled WGS sequence"/>
</dbReference>
<keyword evidence="1" id="KW-0812">Transmembrane</keyword>
<feature type="non-terminal residue" evidence="2">
    <location>
        <position position="1"/>
    </location>
</feature>
<proteinExistence type="predicted"/>
<feature type="transmembrane region" description="Helical" evidence="1">
    <location>
        <begin position="7"/>
        <end position="28"/>
    </location>
</feature>
<sequence length="142" mass="16748">LNLNRGLIYYLINLVVSKLYVFINSLFISNKDLILYLGYIIILINKSISESEFIIYNNIIYYLLTKNKRVIRSILALKVYSIVNGVNLAYITLIILKKITDRLSFLLILTVIYIDSYSLYKYFIKLRTIKKKRLIINIIALR</sequence>
<reference evidence="2" key="1">
    <citation type="submission" date="2016-11" db="EMBL/GenBank/DDBJ databases">
        <title>The genome sequence of Colletotrichum cuscutae.</title>
        <authorList>
            <person name="Baroncelli R."/>
        </authorList>
    </citation>
    <scope>NUCLEOTIDE SEQUENCE</scope>
    <source>
        <strain evidence="2">IMI 304802</strain>
    </source>
</reference>